<protein>
    <submittedName>
        <fullName evidence="1">Uncharacterized protein</fullName>
    </submittedName>
</protein>
<dbReference type="EMBL" id="ADMG01000023">
    <property type="protein sequence ID" value="EKB31497.1"/>
    <property type="molecule type" value="Genomic_DNA"/>
</dbReference>
<dbReference type="Proteomes" id="UP000005835">
    <property type="component" value="Unassembled WGS sequence"/>
</dbReference>
<dbReference type="HOGENOM" id="CLU_2604741_0_0_4"/>
<evidence type="ECO:0000313" key="2">
    <source>
        <dbReference type="Proteomes" id="UP000005835"/>
    </source>
</evidence>
<reference evidence="1 2" key="1">
    <citation type="submission" date="2012-05" db="EMBL/GenBank/DDBJ databases">
        <title>The Genome Sequence of Sutterella wadsworthensis 2_1_59BFAA.</title>
        <authorList>
            <consortium name="The Broad Institute Genome Sequencing Platform"/>
            <person name="Earl A."/>
            <person name="Ward D."/>
            <person name="Feldgarden M."/>
            <person name="Gevers D."/>
            <person name="Daigneault M."/>
            <person name="Strauss J."/>
            <person name="Allen-Vercoe E."/>
            <person name="Walker B."/>
            <person name="Young S.K."/>
            <person name="Zeng Q."/>
            <person name="Gargeya S."/>
            <person name="Fitzgerald M."/>
            <person name="Haas B."/>
            <person name="Abouelleil A."/>
            <person name="Alvarado L."/>
            <person name="Arachchi H.M."/>
            <person name="Berlin A.M."/>
            <person name="Chapman S.B."/>
            <person name="Goldberg J."/>
            <person name="Griggs A."/>
            <person name="Gujja S."/>
            <person name="Hansen M."/>
            <person name="Howarth C."/>
            <person name="Imamovic A."/>
            <person name="Larimer J."/>
            <person name="McCowen C."/>
            <person name="Montmayeur A."/>
            <person name="Murphy C."/>
            <person name="Neiman D."/>
            <person name="Pearson M."/>
            <person name="Priest M."/>
            <person name="Roberts A."/>
            <person name="Saif S."/>
            <person name="Shea T."/>
            <person name="Sisk P."/>
            <person name="Sykes S."/>
            <person name="Wortman J."/>
            <person name="Nusbaum C."/>
            <person name="Birren B."/>
        </authorList>
    </citation>
    <scope>NUCLEOTIDE SEQUENCE [LARGE SCALE GENOMIC DNA]</scope>
    <source>
        <strain evidence="1 2">2_1_59BFAA</strain>
    </source>
</reference>
<comment type="caution">
    <text evidence="1">The sequence shown here is derived from an EMBL/GenBank/DDBJ whole genome shotgun (WGS) entry which is preliminary data.</text>
</comment>
<accession>K1JUV0</accession>
<dbReference type="AlphaFoldDB" id="K1JUV0"/>
<evidence type="ECO:0000313" key="1">
    <source>
        <dbReference type="EMBL" id="EKB31497.1"/>
    </source>
</evidence>
<proteinExistence type="predicted"/>
<dbReference type="RefSeq" id="WP_005434561.1">
    <property type="nucleotide sequence ID" value="NZ_JH815515.1"/>
</dbReference>
<keyword evidence="2" id="KW-1185">Reference proteome</keyword>
<name>K1JUV0_9BURK</name>
<gene>
    <name evidence="1" type="ORF">HMPREF9465_00896</name>
</gene>
<organism evidence="1 2">
    <name type="scientific">Sutterella wadsworthensis 2_1_59BFAA</name>
    <dbReference type="NCBI Taxonomy" id="742823"/>
    <lineage>
        <taxon>Bacteria</taxon>
        <taxon>Pseudomonadati</taxon>
        <taxon>Pseudomonadota</taxon>
        <taxon>Betaproteobacteria</taxon>
        <taxon>Burkholderiales</taxon>
        <taxon>Sutterellaceae</taxon>
        <taxon>Sutterella</taxon>
    </lineage>
</organism>
<sequence length="79" mass="9153">MTQPNTSFMTNFMKGVRNGLVAPFVALNPPRVQTKIDRRLFETSYRSPAEDMLNIKSDFDKAVTYARKELDATRTHCRR</sequence>